<keyword evidence="2" id="KW-1185">Reference proteome</keyword>
<dbReference type="EMBL" id="AP026708">
    <property type="protein sequence ID" value="BDQ33725.1"/>
    <property type="molecule type" value="Genomic_DNA"/>
</dbReference>
<name>A0ABM8AQP4_9BACT</name>
<proteinExistence type="predicted"/>
<evidence type="ECO:0000313" key="1">
    <source>
        <dbReference type="EMBL" id="BDQ33725.1"/>
    </source>
</evidence>
<gene>
    <name evidence="1" type="ORF">JCM14722_12670</name>
</gene>
<dbReference type="Proteomes" id="UP001061361">
    <property type="component" value="Chromosome"/>
</dbReference>
<dbReference type="RefSeq" id="WP_264983783.1">
    <property type="nucleotide sequence ID" value="NZ_AP026708.1"/>
</dbReference>
<accession>A0ABM8AQP4</accession>
<evidence type="ECO:0008006" key="3">
    <source>
        <dbReference type="Google" id="ProtNLM"/>
    </source>
</evidence>
<protein>
    <recommendedName>
        <fullName evidence="3">SGNH/GDSL hydrolase family protein</fullName>
    </recommendedName>
</protein>
<reference evidence="1" key="1">
    <citation type="submission" date="2022-08" db="EMBL/GenBank/DDBJ databases">
        <title>Genome Sequence of the sulphate-reducing bacterium, Pseudodesulfovibrio portus JCM14722.</title>
        <authorList>
            <person name="Kondo R."/>
            <person name="Kataoka T."/>
        </authorList>
    </citation>
    <scope>NUCLEOTIDE SEQUENCE</scope>
    <source>
        <strain evidence="1">JCM 14722</strain>
    </source>
</reference>
<evidence type="ECO:0000313" key="2">
    <source>
        <dbReference type="Proteomes" id="UP001061361"/>
    </source>
</evidence>
<sequence>MLYFLGNCQMDFLSRSVADLGLPAVHRVPASPLTYASSPGAVPDELAGLFRDMGLDDYVHGRTLDNQFRMITPEDAPPSLIVLNLFHENTPLIIHNRDQYIFFMDPAAWADKPELEAWAQRECGLIRPNPATYLKRYGEFLAAVRAHFPGVPIIVVSRLSHFPAFGPQPHSYLEGWDQLCREAPAHFRGWQRALDNLHLIDMDRVFGGIWAESGTSIEAHCPFFKIQLEETDDAVTALSASRDVEHIGSMWPRLAAKIAGFLKTGKISYGRNETVPREWNRAWRPRPMDQETMLHKLASGGNYLCAEAVGAFYLDLQTDYTELLARTGHLTPVCHNTLHMIRNYGRIFRNPAMALWADAHEKTARQFTANGPLYQADYLKRIDEIRAFALS</sequence>
<organism evidence="1 2">
    <name type="scientific">Pseudodesulfovibrio portus</name>
    <dbReference type="NCBI Taxonomy" id="231439"/>
    <lineage>
        <taxon>Bacteria</taxon>
        <taxon>Pseudomonadati</taxon>
        <taxon>Thermodesulfobacteriota</taxon>
        <taxon>Desulfovibrionia</taxon>
        <taxon>Desulfovibrionales</taxon>
        <taxon>Desulfovibrionaceae</taxon>
    </lineage>
</organism>